<dbReference type="PANTHER" id="PTHR15887">
    <property type="entry name" value="TRANSMEMBRANE PROTEIN 69"/>
    <property type="match status" value="1"/>
</dbReference>
<feature type="transmembrane region" description="Helical" evidence="1">
    <location>
        <begin position="76"/>
        <end position="94"/>
    </location>
</feature>
<dbReference type="PROSITE" id="PS51257">
    <property type="entry name" value="PROKAR_LIPOPROTEIN"/>
    <property type="match status" value="1"/>
</dbReference>
<dbReference type="PANTHER" id="PTHR15887:SF1">
    <property type="entry name" value="TRANSMEMBRANE PROTEIN 69"/>
    <property type="match status" value="1"/>
</dbReference>
<evidence type="ECO:0000313" key="2">
    <source>
        <dbReference type="EMBL" id="MDT0681412.1"/>
    </source>
</evidence>
<accession>A0ABU3DCH9</accession>
<evidence type="ECO:0000256" key="1">
    <source>
        <dbReference type="SAM" id="Phobius"/>
    </source>
</evidence>
<keyword evidence="1" id="KW-0812">Transmembrane</keyword>
<feature type="transmembrane region" description="Helical" evidence="1">
    <location>
        <begin position="49"/>
        <end position="69"/>
    </location>
</feature>
<dbReference type="RefSeq" id="WP_311689068.1">
    <property type="nucleotide sequence ID" value="NZ_JAVRHL010000001.1"/>
</dbReference>
<reference evidence="2 3" key="1">
    <citation type="submission" date="2023-09" db="EMBL/GenBank/DDBJ databases">
        <authorList>
            <person name="Rey-Velasco X."/>
        </authorList>
    </citation>
    <scope>NUCLEOTIDE SEQUENCE [LARGE SCALE GENOMIC DNA]</scope>
    <source>
        <strain evidence="2 3">F158</strain>
    </source>
</reference>
<dbReference type="Pfam" id="PF11911">
    <property type="entry name" value="DUF3429"/>
    <property type="match status" value="1"/>
</dbReference>
<keyword evidence="3" id="KW-1185">Reference proteome</keyword>
<dbReference type="EMBL" id="JAVRHL010000001">
    <property type="protein sequence ID" value="MDT0681412.1"/>
    <property type="molecule type" value="Genomic_DNA"/>
</dbReference>
<comment type="caution">
    <text evidence="2">The sequence shown here is derived from an EMBL/GenBank/DDBJ whole genome shotgun (WGS) entry which is preliminary data.</text>
</comment>
<dbReference type="Proteomes" id="UP001265259">
    <property type="component" value="Unassembled WGS sequence"/>
</dbReference>
<feature type="transmembrane region" description="Helical" evidence="1">
    <location>
        <begin position="129"/>
        <end position="149"/>
    </location>
</feature>
<keyword evidence="1" id="KW-0472">Membrane</keyword>
<gene>
    <name evidence="2" type="ORF">RM543_01850</name>
</gene>
<keyword evidence="1" id="KW-1133">Transmembrane helix</keyword>
<protein>
    <submittedName>
        <fullName evidence="2">DUF3429 domain-containing protein</fullName>
    </submittedName>
</protein>
<sequence length="150" mass="15851">MRAVPLPAALLGAAGLLPFLWGAACALVPALNDWAYLSLGGRFTAPYVAVFYGVVILCFMSGVLWGFAARDAGARWHWYALSVLPALWAFFFSGGGGADAARAVIAGFLALLLLDWLYQRAGLAPGWWLTLRIPLTAIVTISLGLVAALA</sequence>
<organism evidence="2 3">
    <name type="scientific">Tropicimonas omnivorans</name>
    <dbReference type="NCBI Taxonomy" id="3075590"/>
    <lineage>
        <taxon>Bacteria</taxon>
        <taxon>Pseudomonadati</taxon>
        <taxon>Pseudomonadota</taxon>
        <taxon>Alphaproteobacteria</taxon>
        <taxon>Rhodobacterales</taxon>
        <taxon>Roseobacteraceae</taxon>
        <taxon>Tropicimonas</taxon>
    </lineage>
</organism>
<name>A0ABU3DCH9_9RHOB</name>
<proteinExistence type="predicted"/>
<evidence type="ECO:0000313" key="3">
    <source>
        <dbReference type="Proteomes" id="UP001265259"/>
    </source>
</evidence>
<dbReference type="InterPro" id="IPR021836">
    <property type="entry name" value="DUF3429"/>
</dbReference>